<dbReference type="Proteomes" id="UP000016617">
    <property type="component" value="Unassembled WGS sequence"/>
</dbReference>
<dbReference type="PATRIC" id="fig|1227275.3.peg.67"/>
<evidence type="ECO:0000313" key="1">
    <source>
        <dbReference type="EMBL" id="ERJ79074.1"/>
    </source>
</evidence>
<protein>
    <submittedName>
        <fullName evidence="1">Uncharacterized protein</fullName>
    </submittedName>
</protein>
<name>U2KPG0_9STRE</name>
<reference evidence="1 2" key="1">
    <citation type="submission" date="2013-06" db="EMBL/GenBank/DDBJ databases">
        <authorList>
            <person name="Weinstock G."/>
            <person name="Sodergren E."/>
            <person name="Lobos E.A."/>
            <person name="Fulton L."/>
            <person name="Fulton R."/>
            <person name="Courtney L."/>
            <person name="Fronick C."/>
            <person name="O'Laughlin M."/>
            <person name="Godfrey J."/>
            <person name="Wilson R.M."/>
            <person name="Miner T."/>
            <person name="Farmer C."/>
            <person name="Delehaunty K."/>
            <person name="Cordes M."/>
            <person name="Minx P."/>
            <person name="Tomlinson C."/>
            <person name="Chen J."/>
            <person name="Wollam A."/>
            <person name="Pepin K.H."/>
            <person name="Bhonagiri V."/>
            <person name="Zhang X."/>
            <person name="Warren W."/>
            <person name="Mitreva M."/>
            <person name="Mardis E.R."/>
            <person name="Wilson R.K."/>
        </authorList>
    </citation>
    <scope>NUCLEOTIDE SEQUENCE [LARGE SCALE GENOMIC DNA]</scope>
    <source>
        <strain evidence="1 2">W1703</strain>
    </source>
</reference>
<dbReference type="RefSeq" id="WP_021674044.1">
    <property type="nucleotide sequence ID" value="NZ_KI259718.1"/>
</dbReference>
<dbReference type="AlphaFoldDB" id="U2KPG0"/>
<proteinExistence type="predicted"/>
<accession>U2KPG0</accession>
<dbReference type="EMBL" id="AWVA01000005">
    <property type="protein sequence ID" value="ERJ79074.1"/>
    <property type="molecule type" value="Genomic_DNA"/>
</dbReference>
<sequence length="81" mass="9273">MKDGNMVLGHFKDGQLYIVDVGQKFNRCYVLSLGDLDRSIAEDMLGEDEYLIYGGNPASDLVFFLIDIRKKWQVVDSYFVS</sequence>
<comment type="caution">
    <text evidence="1">The sequence shown here is derived from an EMBL/GenBank/DDBJ whole genome shotgun (WGS) entry which is preliminary data.</text>
</comment>
<organism evidence="1 2">
    <name type="scientific">Streptococcus sobrinus W1703</name>
    <dbReference type="NCBI Taxonomy" id="1227275"/>
    <lineage>
        <taxon>Bacteria</taxon>
        <taxon>Bacillati</taxon>
        <taxon>Bacillota</taxon>
        <taxon>Bacilli</taxon>
        <taxon>Lactobacillales</taxon>
        <taxon>Streptococcaceae</taxon>
        <taxon>Streptococcus</taxon>
    </lineage>
</organism>
<gene>
    <name evidence="1" type="ORF">HMPREF1557_00074</name>
</gene>
<dbReference type="HOGENOM" id="CLU_2572503_0_0_9"/>
<evidence type="ECO:0000313" key="2">
    <source>
        <dbReference type="Proteomes" id="UP000016617"/>
    </source>
</evidence>